<organism evidence="1 2">
    <name type="scientific">Rhizobium miluonense</name>
    <dbReference type="NCBI Taxonomy" id="411945"/>
    <lineage>
        <taxon>Bacteria</taxon>
        <taxon>Pseudomonadati</taxon>
        <taxon>Pseudomonadota</taxon>
        <taxon>Alphaproteobacteria</taxon>
        <taxon>Hyphomicrobiales</taxon>
        <taxon>Rhizobiaceae</taxon>
        <taxon>Rhizobium/Agrobacterium group</taxon>
        <taxon>Rhizobium</taxon>
    </lineage>
</organism>
<reference evidence="1 2" key="1">
    <citation type="submission" date="2023-07" db="EMBL/GenBank/DDBJ databases">
        <title>Sorghum-associated microbial communities from plants grown in Nebraska, USA.</title>
        <authorList>
            <person name="Schachtman D."/>
        </authorList>
    </citation>
    <scope>NUCLEOTIDE SEQUENCE [LARGE SCALE GENOMIC DNA]</scope>
    <source>
        <strain evidence="1 2">3199</strain>
    </source>
</reference>
<dbReference type="EMBL" id="JAVDUP010000017">
    <property type="protein sequence ID" value="MDR6904266.1"/>
    <property type="molecule type" value="Genomic_DNA"/>
</dbReference>
<dbReference type="NCBIfam" id="NF045477">
    <property type="entry name" value="LPO_1073_dom"/>
    <property type="match status" value="1"/>
</dbReference>
<protein>
    <submittedName>
        <fullName evidence="1">Uncharacterized protein</fullName>
    </submittedName>
</protein>
<evidence type="ECO:0000313" key="2">
    <source>
        <dbReference type="Proteomes" id="UP001250791"/>
    </source>
</evidence>
<comment type="caution">
    <text evidence="1">The sequence shown here is derived from an EMBL/GenBank/DDBJ whole genome shotgun (WGS) entry which is preliminary data.</text>
</comment>
<evidence type="ECO:0000313" key="1">
    <source>
        <dbReference type="EMBL" id="MDR6904266.1"/>
    </source>
</evidence>
<accession>A0ABU1SZ37</accession>
<sequence>MSQTIKAGENAVVVVSAGDTNIGVSKEDMKSIVETLADQMPKFAAMASAIVDQRLKDFETKIMERFETGQDANPEAFADPDFQYLIGRSQHAYARSGDELTADVLVDLIAQRSMQTARTRLALSLNEAVEKSAYLTENEFAELSLCYIARYTRRENIRNFPMFCEHLKQNFEPFFQFISRQDSSYSYLAAQSLADVGVVAISLMDTFHQNYGGVLSLGNERPRYEELLGANFEIDYPNLTQTSIHDPGKLQVGILSKDQLKTKLATYGIEDKTEPLWAVQTFMTKEQLIDAARSHFPDIELLFDLWEKTPLHRLSLTSVGIAIAYANAKRVISDFEADLGIWIT</sequence>
<gene>
    <name evidence="1" type="ORF">J2W52_005901</name>
</gene>
<name>A0ABU1SZ37_9HYPH</name>
<dbReference type="Proteomes" id="UP001250791">
    <property type="component" value="Unassembled WGS sequence"/>
</dbReference>
<keyword evidence="2" id="KW-1185">Reference proteome</keyword>
<dbReference type="RefSeq" id="WP_310236039.1">
    <property type="nucleotide sequence ID" value="NZ_JAVDUP010000017.1"/>
</dbReference>
<dbReference type="InterPro" id="IPR053773">
    <property type="entry name" value="Vpar_1526-like"/>
</dbReference>
<proteinExistence type="predicted"/>